<dbReference type="STRING" id="29354.IO98_02600"/>
<feature type="domain" description="Glycosyltransferase 2-like" evidence="2">
    <location>
        <begin position="3"/>
        <end position="169"/>
    </location>
</feature>
<name>A0A084JRK0_9FIRM</name>
<dbReference type="SUPFAM" id="SSF53448">
    <property type="entry name" value="Nucleotide-diphospho-sugar transferases"/>
    <property type="match status" value="1"/>
</dbReference>
<evidence type="ECO:0000313" key="4">
    <source>
        <dbReference type="Proteomes" id="UP000028525"/>
    </source>
</evidence>
<reference evidence="3 4" key="1">
    <citation type="submission" date="2014-07" db="EMBL/GenBank/DDBJ databases">
        <title>Draft genome of Clostridium celerecrescens 152B isolated from sediments associated with methane hydrate from Krishna Godavari basin.</title>
        <authorList>
            <person name="Honkalas V.S."/>
            <person name="Dabir A.P."/>
            <person name="Arora P."/>
            <person name="Dhakephalkar P.K."/>
        </authorList>
    </citation>
    <scope>NUCLEOTIDE SEQUENCE [LARGE SCALE GENOMIC DNA]</scope>
    <source>
        <strain evidence="3 4">152B</strain>
    </source>
</reference>
<comment type="similarity">
    <text evidence="1">Belongs to the glycosyltransferase 2 family.</text>
</comment>
<dbReference type="PANTHER" id="PTHR43685:SF11">
    <property type="entry name" value="GLYCOSYLTRANSFERASE TAGX-RELATED"/>
    <property type="match status" value="1"/>
</dbReference>
<dbReference type="Gene3D" id="3.90.550.10">
    <property type="entry name" value="Spore Coat Polysaccharide Biosynthesis Protein SpsA, Chain A"/>
    <property type="match status" value="1"/>
</dbReference>
<dbReference type="InterPro" id="IPR050834">
    <property type="entry name" value="Glycosyltransf_2"/>
</dbReference>
<organism evidence="3 4">
    <name type="scientific">Lacrimispora celerecrescens</name>
    <dbReference type="NCBI Taxonomy" id="29354"/>
    <lineage>
        <taxon>Bacteria</taxon>
        <taxon>Bacillati</taxon>
        <taxon>Bacillota</taxon>
        <taxon>Clostridia</taxon>
        <taxon>Lachnospirales</taxon>
        <taxon>Lachnospiraceae</taxon>
        <taxon>Lacrimispora</taxon>
    </lineage>
</organism>
<dbReference type="InterPro" id="IPR029044">
    <property type="entry name" value="Nucleotide-diphossugar_trans"/>
</dbReference>
<sequence length="322" mass="37668">MISVVMASYNGERYITAQLESILNQELPPDEVIISDDCSTDRTVSIIEQFIKDNNLLGWKLYTGETNVGFSHNFMNAVSRATGDYIFFADQDDIWIETKISEMMNIIVSRDEINTLSCRYTLIDAHGKTMRTNYWIELDEKVHKIDFKSYLTQWGYPGMSMVVRREFLNKVIDHLPKSYIAHDFAINLVAVAKGSMYCYAKSLVLYRQHSSNAIGVNHNLTKDYRFTLNERLEYIEKNIKHLEKAGEILEAYDDMELTEKQQQLKFIKRRFICYHKRKKILERGSVFGAIGMIRCISSYPMLRVYIGDIWFCIKRFMPEGKQ</sequence>
<dbReference type="Pfam" id="PF00535">
    <property type="entry name" value="Glycos_transf_2"/>
    <property type="match status" value="1"/>
</dbReference>
<protein>
    <recommendedName>
        <fullName evidence="2">Glycosyltransferase 2-like domain-containing protein</fullName>
    </recommendedName>
</protein>
<dbReference type="PANTHER" id="PTHR43685">
    <property type="entry name" value="GLYCOSYLTRANSFERASE"/>
    <property type="match status" value="1"/>
</dbReference>
<comment type="caution">
    <text evidence="3">The sequence shown here is derived from an EMBL/GenBank/DDBJ whole genome shotgun (WGS) entry which is preliminary data.</text>
</comment>
<evidence type="ECO:0000256" key="1">
    <source>
        <dbReference type="ARBA" id="ARBA00006739"/>
    </source>
</evidence>
<gene>
    <name evidence="3" type="ORF">IO98_02600</name>
</gene>
<evidence type="ECO:0000313" key="3">
    <source>
        <dbReference type="EMBL" id="KEZ91584.1"/>
    </source>
</evidence>
<keyword evidence="4" id="KW-1185">Reference proteome</keyword>
<proteinExistence type="inferred from homology"/>
<dbReference type="AlphaFoldDB" id="A0A084JRK0"/>
<dbReference type="Proteomes" id="UP000028525">
    <property type="component" value="Unassembled WGS sequence"/>
</dbReference>
<dbReference type="RefSeq" id="WP_051835002.1">
    <property type="nucleotide sequence ID" value="NZ_JPME01000003.1"/>
</dbReference>
<dbReference type="CDD" id="cd04196">
    <property type="entry name" value="GT_2_like_d"/>
    <property type="match status" value="1"/>
</dbReference>
<evidence type="ECO:0000259" key="2">
    <source>
        <dbReference type="Pfam" id="PF00535"/>
    </source>
</evidence>
<dbReference type="InterPro" id="IPR001173">
    <property type="entry name" value="Glyco_trans_2-like"/>
</dbReference>
<dbReference type="OrthoDB" id="9802649at2"/>
<accession>A0A084JRK0</accession>
<dbReference type="EMBL" id="JPME01000003">
    <property type="protein sequence ID" value="KEZ91584.1"/>
    <property type="molecule type" value="Genomic_DNA"/>
</dbReference>